<evidence type="ECO:0000259" key="2">
    <source>
        <dbReference type="Pfam" id="PF26402"/>
    </source>
</evidence>
<evidence type="ECO:0000313" key="5">
    <source>
        <dbReference type="EMBL" id="QCQ77337.1"/>
    </source>
</evidence>
<keyword evidence="3" id="KW-0614">Plasmid</keyword>
<evidence type="ECO:0000256" key="1">
    <source>
        <dbReference type="SAM" id="Phobius"/>
    </source>
</evidence>
<reference evidence="5 8" key="3">
    <citation type="submission" date="2019-04" db="EMBL/GenBank/DDBJ databases">
        <title>Methylomes of two halophilic Archaea, Haloarcula marismortui and Haloferax mediterranei.</title>
        <authorList>
            <person name="DasSarma S."/>
            <person name="DasSarma P."/>
            <person name="DasSarma S."/>
            <person name="Fomenkov A."/>
            <person name="Vincze T."/>
            <person name="Anton B.P."/>
            <person name="Roberts R.J."/>
        </authorList>
    </citation>
    <scope>NUCLEOTIDE SEQUENCE [LARGE SCALE GENOMIC DNA]</scope>
    <source>
        <strain evidence="5">ATCC 33500</strain>
        <strain evidence="8">ATCC 33500 / DSM 1411 / JCM 8866 / NBRC 14739 / NCIMB 2177 / R-4</strain>
        <plasmid evidence="5 8">pHME322</plasmid>
    </source>
</reference>
<geneLocation type="plasmid" evidence="3 7">
    <name>HMPLAS2</name>
</geneLocation>
<protein>
    <recommendedName>
        <fullName evidence="2">DUF8100 domain-containing protein</fullName>
    </recommendedName>
</protein>
<dbReference type="InterPro" id="IPR058413">
    <property type="entry name" value="DUF8100"/>
</dbReference>
<dbReference type="Proteomes" id="UP000011603">
    <property type="component" value="Unassembled WGS sequence"/>
</dbReference>
<feature type="transmembrane region" description="Helical" evidence="1">
    <location>
        <begin position="61"/>
        <end position="82"/>
    </location>
</feature>
<reference evidence="3 7" key="2">
    <citation type="submission" date="2014-04" db="EMBL/GenBank/DDBJ databases">
        <title>Transcriptional profiles of Haloferax mediterranei on the basis of nitrogen availability.</title>
        <authorList>
            <person name="Bautista V."/>
        </authorList>
    </citation>
    <scope>NUCLEOTIDE SEQUENCE [LARGE SCALE GENOMIC DNA]</scope>
    <source>
        <strain evidence="3">ATCC 33500</strain>
        <strain evidence="7">ATCC 33500 / DSM 1411 / JCM 8866 / NBRC 14739 / NCIMB 2177 / R-4</strain>
        <plasmid evidence="3">HMPLAS2</plasmid>
        <plasmid evidence="7">Plasmid HMPLAS2</plasmid>
    </source>
</reference>
<dbReference type="EMBL" id="CP007553">
    <property type="protein sequence ID" value="AHZ24223.1"/>
    <property type="molecule type" value="Genomic_DNA"/>
</dbReference>
<reference evidence="4 6" key="1">
    <citation type="journal article" date="2014" name="PLoS Genet.">
        <title>Phylogenetically driven sequencing of extremely halophilic archaea reveals strategies for static and dynamic osmo-response.</title>
        <authorList>
            <person name="Becker E.A."/>
            <person name="Seitzer P.M."/>
            <person name="Tritt A."/>
            <person name="Larsen D."/>
            <person name="Krusor M."/>
            <person name="Yao A.I."/>
            <person name="Wu D."/>
            <person name="Madern D."/>
            <person name="Eisen J.A."/>
            <person name="Darling A.E."/>
            <person name="Facciotti M.T."/>
        </authorList>
    </citation>
    <scope>NUCLEOTIDE SEQUENCE [LARGE SCALE GENOMIC DNA]</scope>
    <source>
        <strain evidence="4">ATCC 33500</strain>
        <strain evidence="6">ATCC 33500 / DSM 1411 / JCM 8866 / NBRC 14739 / NCIMB 2177 / R-4</strain>
    </source>
</reference>
<dbReference type="AlphaFoldDB" id="M0J840"/>
<dbReference type="EMBL" id="CP039141">
    <property type="protein sequence ID" value="QCQ77337.1"/>
    <property type="molecule type" value="Genomic_DNA"/>
</dbReference>
<organism evidence="4 6">
    <name type="scientific">Haloferax mediterranei (strain ATCC 33500 / DSM 1411 / JCM 8866 / NBRC 14739 / NCIMB 2177 / R-4)</name>
    <name type="common">Halobacterium mediterranei</name>
    <dbReference type="NCBI Taxonomy" id="523841"/>
    <lineage>
        <taxon>Archaea</taxon>
        <taxon>Methanobacteriati</taxon>
        <taxon>Methanobacteriota</taxon>
        <taxon>Stenosarchaea group</taxon>
        <taxon>Halobacteria</taxon>
        <taxon>Halobacteriales</taxon>
        <taxon>Haloferacaceae</taxon>
        <taxon>Haloferax</taxon>
    </lineage>
</organism>
<gene>
    <name evidence="3" type="ORF">BM92_18650</name>
    <name evidence="4" type="ORF">C439_00845</name>
    <name evidence="5" type="ORF">E6P09_18685</name>
</gene>
<dbReference type="Pfam" id="PF26402">
    <property type="entry name" value="DUF8100"/>
    <property type="match status" value="1"/>
</dbReference>
<dbReference type="OrthoDB" id="275616at2157"/>
<evidence type="ECO:0000313" key="4">
    <source>
        <dbReference type="EMBL" id="EMA05302.1"/>
    </source>
</evidence>
<keyword evidence="1" id="KW-1133">Transmembrane helix</keyword>
<feature type="transmembrane region" description="Helical" evidence="1">
    <location>
        <begin position="24"/>
        <end position="49"/>
    </location>
</feature>
<sequence length="149" mass="15986">MGLFAAFRQKVTVESLDYTNTKPLLIGCFRTILIAVQFVLLFILLSVIYPPTFGPPPSSKTVSFLVGVVPGIVFGGVALCLAHRVDVPAEKANSIVYGAIDVLLILGLYCLIFFYDPVASGIYGVTYLLSRTLVLLGIFGGSRIKAALV</sequence>
<evidence type="ECO:0000313" key="6">
    <source>
        <dbReference type="Proteomes" id="UP000011603"/>
    </source>
</evidence>
<dbReference type="GeneID" id="40158488"/>
<name>M0J840_HALMT</name>
<dbReference type="PATRIC" id="fig|523841.21.peg.170"/>
<dbReference type="Proteomes" id="UP000027075">
    <property type="component" value="Plasmid HMPLAS2"/>
</dbReference>
<feature type="transmembrane region" description="Helical" evidence="1">
    <location>
        <begin position="94"/>
        <end position="115"/>
    </location>
</feature>
<evidence type="ECO:0000313" key="3">
    <source>
        <dbReference type="EMBL" id="AHZ24223.1"/>
    </source>
</evidence>
<dbReference type="RefSeq" id="WP_004056374.1">
    <property type="nucleotide sequence ID" value="NC_017943.1"/>
</dbReference>
<keyword evidence="1" id="KW-0472">Membrane</keyword>
<proteinExistence type="predicted"/>
<geneLocation type="plasmid" evidence="5 8">
    <name>pHME322</name>
</geneLocation>
<feature type="transmembrane region" description="Helical" evidence="1">
    <location>
        <begin position="121"/>
        <end position="139"/>
    </location>
</feature>
<evidence type="ECO:0000313" key="7">
    <source>
        <dbReference type="Proteomes" id="UP000027075"/>
    </source>
</evidence>
<keyword evidence="6" id="KW-1185">Reference proteome</keyword>
<keyword evidence="1" id="KW-0812">Transmembrane</keyword>
<feature type="domain" description="DUF8100" evidence="2">
    <location>
        <begin position="2"/>
        <end position="147"/>
    </location>
</feature>
<dbReference type="Proteomes" id="UP000299011">
    <property type="component" value="Plasmid pHME322"/>
</dbReference>
<accession>M0J840</accession>
<dbReference type="EMBL" id="AOLO01000001">
    <property type="protein sequence ID" value="EMA05302.1"/>
    <property type="molecule type" value="Genomic_DNA"/>
</dbReference>
<evidence type="ECO:0000313" key="8">
    <source>
        <dbReference type="Proteomes" id="UP000299011"/>
    </source>
</evidence>